<feature type="region of interest" description="Disordered" evidence="1">
    <location>
        <begin position="1"/>
        <end position="29"/>
    </location>
</feature>
<dbReference type="EMBL" id="JOJR01000147">
    <property type="protein sequence ID" value="RCN43756.1"/>
    <property type="molecule type" value="Genomic_DNA"/>
</dbReference>
<keyword evidence="3" id="KW-1185">Reference proteome</keyword>
<proteinExistence type="predicted"/>
<accession>A0A368GHA1</accession>
<comment type="caution">
    <text evidence="2">The sequence shown here is derived from an EMBL/GenBank/DDBJ whole genome shotgun (WGS) entry which is preliminary data.</text>
</comment>
<evidence type="ECO:0000256" key="1">
    <source>
        <dbReference type="SAM" id="MobiDB-lite"/>
    </source>
</evidence>
<dbReference type="AlphaFoldDB" id="A0A368GHA1"/>
<feature type="compositionally biased region" description="Acidic residues" evidence="1">
    <location>
        <begin position="10"/>
        <end position="24"/>
    </location>
</feature>
<organism evidence="2 3">
    <name type="scientific">Ancylostoma caninum</name>
    <name type="common">Dog hookworm</name>
    <dbReference type="NCBI Taxonomy" id="29170"/>
    <lineage>
        <taxon>Eukaryota</taxon>
        <taxon>Metazoa</taxon>
        <taxon>Ecdysozoa</taxon>
        <taxon>Nematoda</taxon>
        <taxon>Chromadorea</taxon>
        <taxon>Rhabditida</taxon>
        <taxon>Rhabditina</taxon>
        <taxon>Rhabditomorpha</taxon>
        <taxon>Strongyloidea</taxon>
        <taxon>Ancylostomatidae</taxon>
        <taxon>Ancylostomatinae</taxon>
        <taxon>Ancylostoma</taxon>
    </lineage>
</organism>
<reference evidence="2 3" key="1">
    <citation type="submission" date="2014-10" db="EMBL/GenBank/DDBJ databases">
        <title>Draft genome of the hookworm Ancylostoma caninum.</title>
        <authorList>
            <person name="Mitreva M."/>
        </authorList>
    </citation>
    <scope>NUCLEOTIDE SEQUENCE [LARGE SCALE GENOMIC DNA]</scope>
    <source>
        <strain evidence="2 3">Baltimore</strain>
    </source>
</reference>
<sequence length="79" mass="8902">MIKMPTAMYEENESSLEEGEEATSLEDRFDGGEVVTCTTSEVNSQSSSYLNARNVFRELNHLLQGLLDSILRQRSGDRD</sequence>
<protein>
    <submittedName>
        <fullName evidence="2">Uncharacterized protein</fullName>
    </submittedName>
</protein>
<evidence type="ECO:0000313" key="3">
    <source>
        <dbReference type="Proteomes" id="UP000252519"/>
    </source>
</evidence>
<evidence type="ECO:0000313" key="2">
    <source>
        <dbReference type="EMBL" id="RCN43756.1"/>
    </source>
</evidence>
<gene>
    <name evidence="2" type="ORF">ANCCAN_10228</name>
</gene>
<dbReference type="Proteomes" id="UP000252519">
    <property type="component" value="Unassembled WGS sequence"/>
</dbReference>
<name>A0A368GHA1_ANCCA</name>